<dbReference type="GO" id="GO:0004174">
    <property type="term" value="F:electron-transferring-flavoprotein dehydrogenase activity"/>
    <property type="evidence" value="ECO:0007669"/>
    <property type="project" value="TreeGrafter"/>
</dbReference>
<dbReference type="Proteomes" id="UP001321760">
    <property type="component" value="Unassembled WGS sequence"/>
</dbReference>
<dbReference type="PANTHER" id="PTHR43735">
    <property type="entry name" value="APOPTOSIS-INDUCING FACTOR 1"/>
    <property type="match status" value="1"/>
</dbReference>
<evidence type="ECO:0000256" key="3">
    <source>
        <dbReference type="ARBA" id="ARBA00022827"/>
    </source>
</evidence>
<dbReference type="Pfam" id="PF07992">
    <property type="entry name" value="Pyr_redox_2"/>
    <property type="match status" value="1"/>
</dbReference>
<name>A0AAV9GUU4_9PEZI</name>
<keyword evidence="2" id="KW-0285">Flavoprotein</keyword>
<dbReference type="InterPro" id="IPR023753">
    <property type="entry name" value="FAD/NAD-binding_dom"/>
</dbReference>
<reference evidence="6" key="2">
    <citation type="submission" date="2023-05" db="EMBL/GenBank/DDBJ databases">
        <authorList>
            <consortium name="Lawrence Berkeley National Laboratory"/>
            <person name="Steindorff A."/>
            <person name="Hensen N."/>
            <person name="Bonometti L."/>
            <person name="Westerberg I."/>
            <person name="Brannstrom I.O."/>
            <person name="Guillou S."/>
            <person name="Cros-Aarteil S."/>
            <person name="Calhoun S."/>
            <person name="Haridas S."/>
            <person name="Kuo A."/>
            <person name="Mondo S."/>
            <person name="Pangilinan J."/>
            <person name="Riley R."/>
            <person name="Labutti K."/>
            <person name="Andreopoulos B."/>
            <person name="Lipzen A."/>
            <person name="Chen C."/>
            <person name="Yanf M."/>
            <person name="Daum C."/>
            <person name="Ng V."/>
            <person name="Clum A."/>
            <person name="Ohm R."/>
            <person name="Martin F."/>
            <person name="Silar P."/>
            <person name="Natvig D."/>
            <person name="Lalanne C."/>
            <person name="Gautier V."/>
            <person name="Ament-Velasquez S.L."/>
            <person name="Kruys A."/>
            <person name="Hutchinson M.I."/>
            <person name="Powell A.J."/>
            <person name="Barry K."/>
            <person name="Miller A.N."/>
            <person name="Grigoriev I.V."/>
            <person name="Debuchy R."/>
            <person name="Gladieux P."/>
            <person name="Thoren M.H."/>
            <person name="Johannesson H."/>
        </authorList>
    </citation>
    <scope>NUCLEOTIDE SEQUENCE</scope>
    <source>
        <strain evidence="6">PSN243</strain>
    </source>
</reference>
<evidence type="ECO:0000256" key="2">
    <source>
        <dbReference type="ARBA" id="ARBA00022630"/>
    </source>
</evidence>
<dbReference type="AlphaFoldDB" id="A0AAV9GUU4"/>
<organism evidence="6 7">
    <name type="scientific">Podospora aff. communis PSN243</name>
    <dbReference type="NCBI Taxonomy" id="3040156"/>
    <lineage>
        <taxon>Eukaryota</taxon>
        <taxon>Fungi</taxon>
        <taxon>Dikarya</taxon>
        <taxon>Ascomycota</taxon>
        <taxon>Pezizomycotina</taxon>
        <taxon>Sordariomycetes</taxon>
        <taxon>Sordariomycetidae</taxon>
        <taxon>Sordariales</taxon>
        <taxon>Podosporaceae</taxon>
        <taxon>Podospora</taxon>
    </lineage>
</organism>
<keyword evidence="4" id="KW-0560">Oxidoreductase</keyword>
<evidence type="ECO:0000313" key="7">
    <source>
        <dbReference type="Proteomes" id="UP001321760"/>
    </source>
</evidence>
<feature type="domain" description="FAD/NAD(P)-binding" evidence="5">
    <location>
        <begin position="10"/>
        <end position="326"/>
    </location>
</feature>
<dbReference type="PANTHER" id="PTHR43735:SF3">
    <property type="entry name" value="FERROPTOSIS SUPPRESSOR PROTEIN 1"/>
    <property type="match status" value="1"/>
</dbReference>
<reference evidence="6" key="1">
    <citation type="journal article" date="2023" name="Mol. Phylogenet. Evol.">
        <title>Genome-scale phylogeny and comparative genomics of the fungal order Sordariales.</title>
        <authorList>
            <person name="Hensen N."/>
            <person name="Bonometti L."/>
            <person name="Westerberg I."/>
            <person name="Brannstrom I.O."/>
            <person name="Guillou S."/>
            <person name="Cros-Aarteil S."/>
            <person name="Calhoun S."/>
            <person name="Haridas S."/>
            <person name="Kuo A."/>
            <person name="Mondo S."/>
            <person name="Pangilinan J."/>
            <person name="Riley R."/>
            <person name="LaButti K."/>
            <person name="Andreopoulos B."/>
            <person name="Lipzen A."/>
            <person name="Chen C."/>
            <person name="Yan M."/>
            <person name="Daum C."/>
            <person name="Ng V."/>
            <person name="Clum A."/>
            <person name="Steindorff A."/>
            <person name="Ohm R.A."/>
            <person name="Martin F."/>
            <person name="Silar P."/>
            <person name="Natvig D.O."/>
            <person name="Lalanne C."/>
            <person name="Gautier V."/>
            <person name="Ament-Velasquez S.L."/>
            <person name="Kruys A."/>
            <person name="Hutchinson M.I."/>
            <person name="Powell A.J."/>
            <person name="Barry K."/>
            <person name="Miller A.N."/>
            <person name="Grigoriev I.V."/>
            <person name="Debuchy R."/>
            <person name="Gladieux P."/>
            <person name="Hiltunen Thoren M."/>
            <person name="Johannesson H."/>
        </authorList>
    </citation>
    <scope>NUCLEOTIDE SEQUENCE</scope>
    <source>
        <strain evidence="6">PSN243</strain>
    </source>
</reference>
<dbReference type="EMBL" id="MU865923">
    <property type="protein sequence ID" value="KAK4452704.1"/>
    <property type="molecule type" value="Genomic_DNA"/>
</dbReference>
<evidence type="ECO:0000313" key="6">
    <source>
        <dbReference type="EMBL" id="KAK4452704.1"/>
    </source>
</evidence>
<proteinExistence type="inferred from homology"/>
<dbReference type="SUPFAM" id="SSF51905">
    <property type="entry name" value="FAD/NAD(P)-binding domain"/>
    <property type="match status" value="1"/>
</dbReference>
<comment type="similarity">
    <text evidence="1">Belongs to the FAD-dependent oxidoreductase family.</text>
</comment>
<dbReference type="GO" id="GO:0005737">
    <property type="term" value="C:cytoplasm"/>
    <property type="evidence" value="ECO:0007669"/>
    <property type="project" value="TreeGrafter"/>
</dbReference>
<dbReference type="Gene3D" id="3.50.50.100">
    <property type="match status" value="1"/>
</dbReference>
<sequence>MSKPTTTPKSIIIIGGSFAGISLSHYLLKHVLPHLHQTSPSSYELILISSSSEAFCRPASPRALISDSLFPQEKLFVSIPSLFTQYKPPSTFRFLHATATVLDTTTRTVTVTPHDTKLQPTTLPFHAIVIATGASTPSPLLGLSPGLDTFSLRESWAAFRAALPTAKRIVIAGGGPSGVEVAGELAEHLNGAMPRSWFFLPSARTNPRVEITLVTSSERILPGLRETLAERAGRYLAALGVSVVTEVRVQEVAPSGRGEGVVVRLDDGTKMEADLYVPCVGTTPNTGFVLDKGLLGKDGRVETNSRTLRVDKAGGKGRVYAIGDASGFCVRPGVHNSLVAVPVLGANIKKDLAGGEGEDRVFEEDMRETQLVPIGRSKGVGAMKGWWLPSWVVWLVKGRDYWLWTTGDVWSGKAWEKE</sequence>
<accession>A0AAV9GUU4</accession>
<evidence type="ECO:0000259" key="5">
    <source>
        <dbReference type="Pfam" id="PF07992"/>
    </source>
</evidence>
<comment type="caution">
    <text evidence="6">The sequence shown here is derived from an EMBL/GenBank/DDBJ whole genome shotgun (WGS) entry which is preliminary data.</text>
</comment>
<evidence type="ECO:0000256" key="1">
    <source>
        <dbReference type="ARBA" id="ARBA00006442"/>
    </source>
</evidence>
<dbReference type="PRINTS" id="PR00469">
    <property type="entry name" value="PNDRDTASEII"/>
</dbReference>
<gene>
    <name evidence="6" type="ORF">QBC34DRAFT_293192</name>
</gene>
<dbReference type="InterPro" id="IPR036188">
    <property type="entry name" value="FAD/NAD-bd_sf"/>
</dbReference>
<dbReference type="PRINTS" id="PR00368">
    <property type="entry name" value="FADPNR"/>
</dbReference>
<keyword evidence="3" id="KW-0274">FAD</keyword>
<dbReference type="GO" id="GO:0050660">
    <property type="term" value="F:flavin adenine dinucleotide binding"/>
    <property type="evidence" value="ECO:0007669"/>
    <property type="project" value="TreeGrafter"/>
</dbReference>
<keyword evidence="7" id="KW-1185">Reference proteome</keyword>
<protein>
    <recommendedName>
        <fullName evidence="5">FAD/NAD(P)-binding domain-containing protein</fullName>
    </recommendedName>
</protein>
<evidence type="ECO:0000256" key="4">
    <source>
        <dbReference type="ARBA" id="ARBA00023002"/>
    </source>
</evidence>